<proteinExistence type="predicted"/>
<dbReference type="Pfam" id="PF00578">
    <property type="entry name" value="AhpC-TSA"/>
    <property type="match status" value="1"/>
</dbReference>
<dbReference type="AlphaFoldDB" id="E0XVF8"/>
<dbReference type="Gene3D" id="3.40.30.10">
    <property type="entry name" value="Glutaredoxin"/>
    <property type="match status" value="1"/>
</dbReference>
<dbReference type="PROSITE" id="PS51352">
    <property type="entry name" value="THIOREDOXIN_2"/>
    <property type="match status" value="1"/>
</dbReference>
<dbReference type="InterPro" id="IPR036249">
    <property type="entry name" value="Thioredoxin-like_sf"/>
</dbReference>
<feature type="region of interest" description="Disordered" evidence="1">
    <location>
        <begin position="141"/>
        <end position="160"/>
    </location>
</feature>
<dbReference type="SUPFAM" id="SSF52833">
    <property type="entry name" value="Thioredoxin-like"/>
    <property type="match status" value="1"/>
</dbReference>
<dbReference type="PANTHER" id="PTHR43640:SF1">
    <property type="entry name" value="THIOREDOXIN-DEPENDENT PEROXIREDOXIN"/>
    <property type="match status" value="1"/>
</dbReference>
<dbReference type="InterPro" id="IPR047262">
    <property type="entry name" value="PRX-like1"/>
</dbReference>
<dbReference type="EMBL" id="GU474888">
    <property type="protein sequence ID" value="ADI18399.1"/>
    <property type="molecule type" value="Genomic_DNA"/>
</dbReference>
<sequence length="196" mass="22113">MAHISTMEKLGIPAPGFSLPNLNAVVKGQTVSLETFEEYPALLVVFICNHCPYVVHIRDSFVSFVSEYHEKGLGVVAISSNDVESYPDDSPEQMTEDAVKYSYPFPYLFDESQEIAKAYRAACTPDFFLYDRKRTLVYRGQYDSSRPKNSEPVTGEDQRNATNALIQNSIIQTEQKPSMGCNIKWKKGGEPDYFPT</sequence>
<dbReference type="PANTHER" id="PTHR43640">
    <property type="entry name" value="OS07G0260300 PROTEIN"/>
    <property type="match status" value="1"/>
</dbReference>
<keyword evidence="3" id="KW-0413">Isomerase</keyword>
<dbReference type="GO" id="GO:0016491">
    <property type="term" value="F:oxidoreductase activity"/>
    <property type="evidence" value="ECO:0007669"/>
    <property type="project" value="InterPro"/>
</dbReference>
<reference evidence="3" key="1">
    <citation type="journal article" date="2011" name="Environ. Microbiol.">
        <title>Time-series analyses of Monterey Bay coastal microbial picoplankton using a 'genome proxy' microarray.</title>
        <authorList>
            <person name="Rich V.I."/>
            <person name="Pham V.D."/>
            <person name="Eppley J."/>
            <person name="Shi Y."/>
            <person name="DeLong E.F."/>
        </authorList>
    </citation>
    <scope>NUCLEOTIDE SEQUENCE</scope>
</reference>
<dbReference type="CDD" id="cd02969">
    <property type="entry name" value="PRX_like1"/>
    <property type="match status" value="1"/>
</dbReference>
<dbReference type="GO" id="GO:0016209">
    <property type="term" value="F:antioxidant activity"/>
    <property type="evidence" value="ECO:0007669"/>
    <property type="project" value="InterPro"/>
</dbReference>
<evidence type="ECO:0000313" key="3">
    <source>
        <dbReference type="EMBL" id="ADI18399.1"/>
    </source>
</evidence>
<name>E0XVF8_9DELT</name>
<evidence type="ECO:0000256" key="1">
    <source>
        <dbReference type="SAM" id="MobiDB-lite"/>
    </source>
</evidence>
<dbReference type="InterPro" id="IPR013766">
    <property type="entry name" value="Thioredoxin_domain"/>
</dbReference>
<accession>E0XVF8</accession>
<evidence type="ECO:0000259" key="2">
    <source>
        <dbReference type="PROSITE" id="PS51352"/>
    </source>
</evidence>
<feature type="domain" description="Thioredoxin" evidence="2">
    <location>
        <begin position="8"/>
        <end position="167"/>
    </location>
</feature>
<dbReference type="GO" id="GO:0016853">
    <property type="term" value="F:isomerase activity"/>
    <property type="evidence" value="ECO:0007669"/>
    <property type="project" value="UniProtKB-KW"/>
</dbReference>
<dbReference type="InterPro" id="IPR000866">
    <property type="entry name" value="AhpC/TSA"/>
</dbReference>
<organism evidence="3">
    <name type="scientific">uncultured delta proteobacterium HF4000_08N17</name>
    <dbReference type="NCBI Taxonomy" id="710836"/>
    <lineage>
        <taxon>Bacteria</taxon>
        <taxon>Deltaproteobacteria</taxon>
        <taxon>environmental samples</taxon>
    </lineage>
</organism>
<protein>
    <submittedName>
        <fullName evidence="3">Thiol-disulfide isomerase and thioredoxins</fullName>
    </submittedName>
</protein>